<dbReference type="InterPro" id="IPR003032">
    <property type="entry name" value="Ryanodine_rcpt"/>
</dbReference>
<evidence type="ECO:0000313" key="2">
    <source>
        <dbReference type="EMBL" id="GAI17072.1"/>
    </source>
</evidence>
<name>X1LCS4_9ZZZZ</name>
<proteinExistence type="predicted"/>
<feature type="non-terminal residue" evidence="2">
    <location>
        <position position="1"/>
    </location>
</feature>
<dbReference type="Gene3D" id="6.20.350.10">
    <property type="match status" value="1"/>
</dbReference>
<comment type="caution">
    <text evidence="2">The sequence shown here is derived from an EMBL/GenBank/DDBJ whole genome shotgun (WGS) entry which is preliminary data.</text>
</comment>
<sequence>AALKFDYLLTAKRILYLITGLGFKVVRKEDLRPTMMVEFKIRYIKDAKELEVLAKEEHRGWTKARHRAGWRKGSLRNDYLKKDPHLVEYTKLKSRDMEKDRNTISNIPDYFEHLDYKIVRGKRTKLNL</sequence>
<evidence type="ECO:0000259" key="1">
    <source>
        <dbReference type="Pfam" id="PF02026"/>
    </source>
</evidence>
<gene>
    <name evidence="2" type="ORF">S06H3_09635</name>
</gene>
<reference evidence="2" key="1">
    <citation type="journal article" date="2014" name="Front. Microbiol.">
        <title>High frequency of phylogenetically diverse reductive dehalogenase-homologous genes in deep subseafloor sedimentary metagenomes.</title>
        <authorList>
            <person name="Kawai M."/>
            <person name="Futagami T."/>
            <person name="Toyoda A."/>
            <person name="Takaki Y."/>
            <person name="Nishi S."/>
            <person name="Hori S."/>
            <person name="Arai W."/>
            <person name="Tsubouchi T."/>
            <person name="Morono Y."/>
            <person name="Uchiyama I."/>
            <person name="Ito T."/>
            <person name="Fujiyama A."/>
            <person name="Inagaki F."/>
            <person name="Takami H."/>
        </authorList>
    </citation>
    <scope>NUCLEOTIDE SEQUENCE</scope>
    <source>
        <strain evidence="2">Expedition CK06-06</strain>
    </source>
</reference>
<organism evidence="2">
    <name type="scientific">marine sediment metagenome</name>
    <dbReference type="NCBI Taxonomy" id="412755"/>
    <lineage>
        <taxon>unclassified sequences</taxon>
        <taxon>metagenomes</taxon>
        <taxon>ecological metagenomes</taxon>
    </lineage>
</organism>
<dbReference type="EMBL" id="BARV01004290">
    <property type="protein sequence ID" value="GAI17072.1"/>
    <property type="molecule type" value="Genomic_DNA"/>
</dbReference>
<dbReference type="Pfam" id="PF02026">
    <property type="entry name" value="RyR"/>
    <property type="match status" value="1"/>
</dbReference>
<dbReference type="AlphaFoldDB" id="X1LCS4"/>
<protein>
    <recommendedName>
        <fullName evidence="1">Ryanodine receptor Ryr domain-containing protein</fullName>
    </recommendedName>
</protein>
<feature type="domain" description="Ryanodine receptor Ryr" evidence="1">
    <location>
        <begin position="50"/>
        <end position="118"/>
    </location>
</feature>
<accession>X1LCS4</accession>